<evidence type="ECO:0000313" key="5">
    <source>
        <dbReference type="EMBL" id="TDC77969.1"/>
    </source>
</evidence>
<evidence type="ECO:0000256" key="2">
    <source>
        <dbReference type="ARBA" id="ARBA00023033"/>
    </source>
</evidence>
<dbReference type="Gene3D" id="3.50.50.60">
    <property type="entry name" value="FAD/NAD(P)-binding domain"/>
    <property type="match status" value="1"/>
</dbReference>
<dbReference type="Proteomes" id="UP000295345">
    <property type="component" value="Unassembled WGS sequence"/>
</dbReference>
<dbReference type="PANTHER" id="PTHR13789:SF268">
    <property type="entry name" value="5-METHYLPHENAZINE-1-CARBOXYLATE 1-MONOOXYGENASE"/>
    <property type="match status" value="1"/>
</dbReference>
<sequence>MPTVNAPGRPFPRCREHSAEKNRGAVQTNVVIVGAGIGGLTLALELHQAGIPCRVLEAVPRLEPVGAGINLLPHAMRVLHGLGVEERLAAAGVETAEAVFFNRFGQLVYREPLGRAAGYDHPQLSLHRGDVQLTLLAAVRERLGADAVALGRRVLSAEDAGDHVRLAVADAATGAVTEERATVVVGCDGIHSALRAQFHPEEGEPRYSGVTMWRGVTPWEPFLSGASMVRAGWLASGKMVIYPVRDRVDAAGRQLVNWVAEVERPRSPRRDWTRAGRLEDFVDVFADWHFDWLDVPALIRGAETILEYPMVDQDPLPRWTFGPVTLLGDAAHPMVPRGSNGAGQAILDAHALRVALTECGEPREALLRYEAERRPATAAVVETNRTRPPDTILREVYERTGDRPFARVEDVISTEEMAEISASYQRVAAYDRDRVNRPG</sequence>
<evidence type="ECO:0000259" key="4">
    <source>
        <dbReference type="Pfam" id="PF01494"/>
    </source>
</evidence>
<organism evidence="5 6">
    <name type="scientific">Streptomyces hainanensis</name>
    <dbReference type="NCBI Taxonomy" id="402648"/>
    <lineage>
        <taxon>Bacteria</taxon>
        <taxon>Bacillati</taxon>
        <taxon>Actinomycetota</taxon>
        <taxon>Actinomycetes</taxon>
        <taxon>Kitasatosporales</taxon>
        <taxon>Streptomycetaceae</taxon>
        <taxon>Streptomyces</taxon>
    </lineage>
</organism>
<proteinExistence type="predicted"/>
<dbReference type="SUPFAM" id="SSF54373">
    <property type="entry name" value="FAD-linked reductases, C-terminal domain"/>
    <property type="match status" value="1"/>
</dbReference>
<dbReference type="InterPro" id="IPR036188">
    <property type="entry name" value="FAD/NAD-bd_sf"/>
</dbReference>
<evidence type="ECO:0000313" key="6">
    <source>
        <dbReference type="Proteomes" id="UP000295345"/>
    </source>
</evidence>
<dbReference type="PANTHER" id="PTHR13789">
    <property type="entry name" value="MONOOXYGENASE"/>
    <property type="match status" value="1"/>
</dbReference>
<reference evidence="5 6" key="1">
    <citation type="submission" date="2019-03" db="EMBL/GenBank/DDBJ databases">
        <title>Draft genome sequences of novel Actinobacteria.</title>
        <authorList>
            <person name="Sahin N."/>
            <person name="Ay H."/>
            <person name="Saygin H."/>
        </authorList>
    </citation>
    <scope>NUCLEOTIDE SEQUENCE [LARGE SCALE GENOMIC DNA]</scope>
    <source>
        <strain evidence="5 6">DSM 41900</strain>
    </source>
</reference>
<name>A0A4R4TV19_9ACTN</name>
<feature type="region of interest" description="Disordered" evidence="3">
    <location>
        <begin position="1"/>
        <end position="20"/>
    </location>
</feature>
<keyword evidence="1" id="KW-0560">Oxidoreductase</keyword>
<dbReference type="GO" id="GO:0004497">
    <property type="term" value="F:monooxygenase activity"/>
    <property type="evidence" value="ECO:0007669"/>
    <property type="project" value="UniProtKB-KW"/>
</dbReference>
<evidence type="ECO:0000256" key="3">
    <source>
        <dbReference type="SAM" id="MobiDB-lite"/>
    </source>
</evidence>
<keyword evidence="6" id="KW-1185">Reference proteome</keyword>
<dbReference type="InterPro" id="IPR002938">
    <property type="entry name" value="FAD-bd"/>
</dbReference>
<dbReference type="AlphaFoldDB" id="A0A4R4TV19"/>
<dbReference type="SUPFAM" id="SSF51905">
    <property type="entry name" value="FAD/NAD(P)-binding domain"/>
    <property type="match status" value="1"/>
</dbReference>
<dbReference type="InterPro" id="IPR050493">
    <property type="entry name" value="FAD-dep_Monooxygenase_BioMet"/>
</dbReference>
<protein>
    <submittedName>
        <fullName evidence="5">Flavin-dependent oxidoreductase</fullName>
    </submittedName>
</protein>
<comment type="caution">
    <text evidence="5">The sequence shown here is derived from an EMBL/GenBank/DDBJ whole genome shotgun (WGS) entry which is preliminary data.</text>
</comment>
<dbReference type="PRINTS" id="PR00420">
    <property type="entry name" value="RNGMNOXGNASE"/>
</dbReference>
<dbReference type="Gene3D" id="3.30.9.30">
    <property type="match status" value="1"/>
</dbReference>
<feature type="domain" description="FAD-binding" evidence="4">
    <location>
        <begin position="28"/>
        <end position="382"/>
    </location>
</feature>
<accession>A0A4R4TV19</accession>
<dbReference type="EMBL" id="SMKI01000042">
    <property type="protein sequence ID" value="TDC77969.1"/>
    <property type="molecule type" value="Genomic_DNA"/>
</dbReference>
<keyword evidence="2" id="KW-0503">Monooxygenase</keyword>
<gene>
    <name evidence="5" type="ORF">E1283_06035</name>
</gene>
<dbReference type="OrthoDB" id="9782160at2"/>
<dbReference type="GO" id="GO:0071949">
    <property type="term" value="F:FAD binding"/>
    <property type="evidence" value="ECO:0007669"/>
    <property type="project" value="InterPro"/>
</dbReference>
<dbReference type="Pfam" id="PF01494">
    <property type="entry name" value="FAD_binding_3"/>
    <property type="match status" value="1"/>
</dbReference>
<evidence type="ECO:0000256" key="1">
    <source>
        <dbReference type="ARBA" id="ARBA00023002"/>
    </source>
</evidence>
<dbReference type="NCBIfam" id="NF005720">
    <property type="entry name" value="PRK07538.1"/>
    <property type="match status" value="1"/>
</dbReference>